<dbReference type="RefSeq" id="WP_151594794.1">
    <property type="nucleotide sequence ID" value="NZ_WBMS02000013.1"/>
</dbReference>
<accession>A0A6I4M9I0</accession>
<dbReference type="AlphaFoldDB" id="A0A6I4M9I0"/>
<protein>
    <submittedName>
        <fullName evidence="1">Uncharacterized protein</fullName>
    </submittedName>
</protein>
<comment type="caution">
    <text evidence="1">The sequence shown here is derived from an EMBL/GenBank/DDBJ whole genome shotgun (WGS) entry which is preliminary data.</text>
</comment>
<evidence type="ECO:0000313" key="3">
    <source>
        <dbReference type="Proteomes" id="UP000462055"/>
    </source>
</evidence>
<sequence length="87" mass="9631">MSKVLRPAPPEAASAEDMKALDALRKDFPGWWIGRSEKRIGWDAKRKRGAFWTGGVWAVEAESAESLRAQLLEVQILDARFTTGASS</sequence>
<organism evidence="1 3">
    <name type="scientific">Actinomadura physcomitrii</name>
    <dbReference type="NCBI Taxonomy" id="2650748"/>
    <lineage>
        <taxon>Bacteria</taxon>
        <taxon>Bacillati</taxon>
        <taxon>Actinomycetota</taxon>
        <taxon>Actinomycetes</taxon>
        <taxon>Streptosporangiales</taxon>
        <taxon>Thermomonosporaceae</taxon>
        <taxon>Actinomadura</taxon>
    </lineage>
</organism>
<evidence type="ECO:0000313" key="1">
    <source>
        <dbReference type="EMBL" id="MWA02333.1"/>
    </source>
</evidence>
<dbReference type="EMBL" id="WBMS02000013">
    <property type="protein sequence ID" value="MWA02333.1"/>
    <property type="molecule type" value="Genomic_DNA"/>
</dbReference>
<dbReference type="Proteomes" id="UP000462055">
    <property type="component" value="Unassembled WGS sequence"/>
</dbReference>
<gene>
    <name evidence="1" type="ORF">F8568_018550</name>
    <name evidence="2" type="ORF">F8568_022500</name>
</gene>
<evidence type="ECO:0000313" key="2">
    <source>
        <dbReference type="EMBL" id="MWA03095.1"/>
    </source>
</evidence>
<reference evidence="1 3" key="1">
    <citation type="submission" date="2019-12" db="EMBL/GenBank/DDBJ databases">
        <title>Actinomadura physcomitrii sp. nov., a novel actinomycete isolated from moss [Physcomitrium sphaericum (Ludw) Fuernr].</title>
        <authorList>
            <person name="Zhuang X."/>
        </authorList>
    </citation>
    <scope>NUCLEOTIDE SEQUENCE [LARGE SCALE GENOMIC DNA]</scope>
    <source>
        <strain evidence="1 3">LD22</strain>
    </source>
</reference>
<proteinExistence type="predicted"/>
<dbReference type="EMBL" id="WBMS02000017">
    <property type="protein sequence ID" value="MWA03095.1"/>
    <property type="molecule type" value="Genomic_DNA"/>
</dbReference>
<keyword evidence="3" id="KW-1185">Reference proteome</keyword>
<name>A0A6I4M9I0_9ACTN</name>